<comment type="caution">
    <text evidence="2">The sequence shown here is derived from an EMBL/GenBank/DDBJ whole genome shotgun (WGS) entry which is preliminary data.</text>
</comment>
<dbReference type="PATRIC" id="fig|883165.3.peg.428"/>
<sequence>MIKSIIFIIIWFILIFASYKFIKLNINQVEENEERYFKK</sequence>
<protein>
    <submittedName>
        <fullName evidence="2">Uncharacterized protein</fullName>
    </submittedName>
</protein>
<reference evidence="2 3" key="1">
    <citation type="submission" date="2013-06" db="EMBL/GenBank/DDBJ databases">
        <title>The Genome Sequence of Campylobacter ureolyticus ACS-301-V-SCH3B.</title>
        <authorList>
            <consortium name="The Broad Institute Genomics Platform"/>
            <person name="Earl A."/>
            <person name="Ward D."/>
            <person name="Feldgarden M."/>
            <person name="Gevers D."/>
            <person name="Saerens B."/>
            <person name="Vaneechoutte M."/>
            <person name="Walker B."/>
            <person name="Young S."/>
            <person name="Zeng Q."/>
            <person name="Gargeya S."/>
            <person name="Fitzgerald M."/>
            <person name="Haas B."/>
            <person name="Abouelleil A."/>
            <person name="Allen A.W."/>
            <person name="Alvarado L."/>
            <person name="Arachchi H.M."/>
            <person name="Berlin A.M."/>
            <person name="Chapman S.B."/>
            <person name="Gainer-Dewar J."/>
            <person name="Goldberg J."/>
            <person name="Griggs A."/>
            <person name="Gujja S."/>
            <person name="Hansen M."/>
            <person name="Howarth C."/>
            <person name="Imamovic A."/>
            <person name="Ireland A."/>
            <person name="Larimer J."/>
            <person name="McCowan C."/>
            <person name="Murphy C."/>
            <person name="Pearson M."/>
            <person name="Poon T.W."/>
            <person name="Priest M."/>
            <person name="Roberts A."/>
            <person name="Saif S."/>
            <person name="Shea T."/>
            <person name="Sisk P."/>
            <person name="Sykes S."/>
            <person name="Wortman J."/>
            <person name="Nusbaum C."/>
            <person name="Birren B."/>
        </authorList>
    </citation>
    <scope>NUCLEOTIDE SEQUENCE [LARGE SCALE GENOMIC DNA]</scope>
    <source>
        <strain evidence="2 3">ACS-301-V-Sch3b</strain>
    </source>
</reference>
<feature type="transmembrane region" description="Helical" evidence="1">
    <location>
        <begin position="6"/>
        <end position="22"/>
    </location>
</feature>
<keyword evidence="1" id="KW-0812">Transmembrane</keyword>
<organism evidence="2 3">
    <name type="scientific">Campylobacter ureolyticus ACS-301-V-Sch3b</name>
    <dbReference type="NCBI Taxonomy" id="883165"/>
    <lineage>
        <taxon>Bacteria</taxon>
        <taxon>Pseudomonadati</taxon>
        <taxon>Campylobacterota</taxon>
        <taxon>Epsilonproteobacteria</taxon>
        <taxon>Campylobacterales</taxon>
        <taxon>Campylobacteraceae</taxon>
        <taxon>Campylobacter</taxon>
    </lineage>
</organism>
<dbReference type="Proteomes" id="UP000014539">
    <property type="component" value="Unassembled WGS sequence"/>
</dbReference>
<gene>
    <name evidence="2" type="ORF">HMPREF9309_00423</name>
</gene>
<evidence type="ECO:0000313" key="2">
    <source>
        <dbReference type="EMBL" id="EPH10118.1"/>
    </source>
</evidence>
<accession>S3XXN2</accession>
<proteinExistence type="predicted"/>
<dbReference type="EMBL" id="AGYD01000002">
    <property type="protein sequence ID" value="EPH10118.1"/>
    <property type="molecule type" value="Genomic_DNA"/>
</dbReference>
<dbReference type="AlphaFoldDB" id="S3XXN2"/>
<keyword evidence="1" id="KW-1133">Transmembrane helix</keyword>
<evidence type="ECO:0000313" key="3">
    <source>
        <dbReference type="Proteomes" id="UP000014539"/>
    </source>
</evidence>
<keyword evidence="1" id="KW-0472">Membrane</keyword>
<name>S3XXN2_9BACT</name>
<keyword evidence="3" id="KW-1185">Reference proteome</keyword>
<evidence type="ECO:0000256" key="1">
    <source>
        <dbReference type="SAM" id="Phobius"/>
    </source>
</evidence>
<dbReference type="HOGENOM" id="CLU_3306361_0_0_7"/>